<dbReference type="PROSITE" id="PS50109">
    <property type="entry name" value="HIS_KIN"/>
    <property type="match status" value="1"/>
</dbReference>
<keyword evidence="7" id="KW-0472">Membrane</keyword>
<dbReference type="InterPro" id="IPR004358">
    <property type="entry name" value="Sig_transdc_His_kin-like_C"/>
</dbReference>
<dbReference type="CDD" id="cd16917">
    <property type="entry name" value="HATPase_UhpB-NarQ-NarX-like"/>
    <property type="match status" value="1"/>
</dbReference>
<dbReference type="Gene3D" id="3.30.565.10">
    <property type="entry name" value="Histidine kinase-like ATPase, C-terminal domain"/>
    <property type="match status" value="1"/>
</dbReference>
<keyword evidence="7" id="KW-1133">Transmembrane helix</keyword>
<dbReference type="SMART" id="SM00387">
    <property type="entry name" value="HATPase_c"/>
    <property type="match status" value="1"/>
</dbReference>
<dbReference type="EMBL" id="JACHOU010000009">
    <property type="protein sequence ID" value="MBB6355816.1"/>
    <property type="molecule type" value="Genomic_DNA"/>
</dbReference>
<dbReference type="InterPro" id="IPR005467">
    <property type="entry name" value="His_kinase_dom"/>
</dbReference>
<dbReference type="InterPro" id="IPR036890">
    <property type="entry name" value="HATPase_C_sf"/>
</dbReference>
<dbReference type="EC" id="2.7.13.3" evidence="2"/>
<feature type="transmembrane region" description="Helical" evidence="7">
    <location>
        <begin position="45"/>
        <end position="68"/>
    </location>
</feature>
<comment type="catalytic activity">
    <reaction evidence="1">
        <text>ATP + protein L-histidine = ADP + protein N-phospho-L-histidine.</text>
        <dbReference type="EC" id="2.7.13.3"/>
    </reaction>
</comment>
<dbReference type="PRINTS" id="PR00344">
    <property type="entry name" value="BCTRLSENSOR"/>
</dbReference>
<keyword evidence="3" id="KW-0808">Transferase</keyword>
<accession>A0A7X0KM66</accession>
<dbReference type="Proteomes" id="UP000536262">
    <property type="component" value="Unassembled WGS sequence"/>
</dbReference>
<evidence type="ECO:0000259" key="8">
    <source>
        <dbReference type="PROSITE" id="PS50109"/>
    </source>
</evidence>
<keyword evidence="6" id="KW-0175">Coiled coil</keyword>
<keyword evidence="7" id="KW-0812">Transmembrane</keyword>
<evidence type="ECO:0000313" key="9">
    <source>
        <dbReference type="EMBL" id="MBB6355816.1"/>
    </source>
</evidence>
<feature type="domain" description="Histidine kinase" evidence="8">
    <location>
        <begin position="297"/>
        <end position="481"/>
    </location>
</feature>
<feature type="transmembrane region" description="Helical" evidence="7">
    <location>
        <begin position="224"/>
        <end position="245"/>
    </location>
</feature>
<dbReference type="InterPro" id="IPR003594">
    <property type="entry name" value="HATPase_dom"/>
</dbReference>
<protein>
    <recommendedName>
        <fullName evidence="2">histidine kinase</fullName>
        <ecNumber evidence="2">2.7.13.3</ecNumber>
    </recommendedName>
</protein>
<dbReference type="GO" id="GO:0000160">
    <property type="term" value="P:phosphorelay signal transduction system"/>
    <property type="evidence" value="ECO:0007669"/>
    <property type="project" value="UniProtKB-KW"/>
</dbReference>
<dbReference type="Pfam" id="PF02518">
    <property type="entry name" value="HATPase_c"/>
    <property type="match status" value="1"/>
</dbReference>
<keyword evidence="10" id="KW-1185">Reference proteome</keyword>
<comment type="caution">
    <text evidence="9">The sequence shown here is derived from an EMBL/GenBank/DDBJ whole genome shotgun (WGS) entry which is preliminary data.</text>
</comment>
<dbReference type="GO" id="GO:0004673">
    <property type="term" value="F:protein histidine kinase activity"/>
    <property type="evidence" value="ECO:0007669"/>
    <property type="project" value="UniProtKB-EC"/>
</dbReference>
<proteinExistence type="predicted"/>
<gene>
    <name evidence="9" type="ORF">GGR00_003621</name>
</gene>
<evidence type="ECO:0000256" key="6">
    <source>
        <dbReference type="SAM" id="Coils"/>
    </source>
</evidence>
<dbReference type="AlphaFoldDB" id="A0A7X0KM66"/>
<dbReference type="PANTHER" id="PTHR24421:SF10">
    <property type="entry name" value="NITRATE_NITRITE SENSOR PROTEIN NARQ"/>
    <property type="match status" value="1"/>
</dbReference>
<feature type="coiled-coil region" evidence="6">
    <location>
        <begin position="266"/>
        <end position="293"/>
    </location>
</feature>
<dbReference type="PANTHER" id="PTHR24421">
    <property type="entry name" value="NITRATE/NITRITE SENSOR PROTEIN NARX-RELATED"/>
    <property type="match status" value="1"/>
</dbReference>
<dbReference type="InterPro" id="IPR050482">
    <property type="entry name" value="Sensor_HK_TwoCompSys"/>
</dbReference>
<evidence type="ECO:0000313" key="10">
    <source>
        <dbReference type="Proteomes" id="UP000536262"/>
    </source>
</evidence>
<evidence type="ECO:0000256" key="2">
    <source>
        <dbReference type="ARBA" id="ARBA00012438"/>
    </source>
</evidence>
<sequence length="486" mass="52899">MSFRGSGLSMNSSVCDEQGEREQVYVNVGRRKTVASWWRNASAGLMAQFMVVAGIVLVAGMLVIGLWVTSEIEDGVTDNAGAVTALYVEAIIAPVTQEIGEAGLLSPNARLELENILRRGALRDEVSAFKLWGPDGRVIFSDNPDIVGRIFDLSPGLTSALGGRVHAAYARRSHPDNDVESLGDEPLLEVYSPVRLAKTGEIIAVAEFYTTADKLRKHLFDARLRSWLVVGMVSLGIFSALYFVFARGSRTIARQSEALGEKVEQLSSLLEKNSGLARRVEQANHRIAELHERTLRRISAELHDGPTQLLAFAALRLGNPESLQQEQVQQAVNEAMQEIRYICRGLALPELEGWSVATVARRIAAAHEARCGHKVSMNIADDLPGLPLAAKTCIYRFLQETLNNGSKHAGGARQTVTIRRIVDGLEVEVHDDGPGFEPDERGEGLGLPGLRERVAGLKGSFHIDTRKGSGTSVVMRLPAVAEVELS</sequence>
<dbReference type="RefSeq" id="WP_184700206.1">
    <property type="nucleotide sequence ID" value="NZ_BAABEG010000005.1"/>
</dbReference>
<keyword evidence="5" id="KW-0902">Two-component regulatory system</keyword>
<dbReference type="SUPFAM" id="SSF55874">
    <property type="entry name" value="ATPase domain of HSP90 chaperone/DNA topoisomerase II/histidine kinase"/>
    <property type="match status" value="1"/>
</dbReference>
<evidence type="ECO:0000256" key="4">
    <source>
        <dbReference type="ARBA" id="ARBA00022777"/>
    </source>
</evidence>
<evidence type="ECO:0000256" key="5">
    <source>
        <dbReference type="ARBA" id="ARBA00023012"/>
    </source>
</evidence>
<evidence type="ECO:0000256" key="1">
    <source>
        <dbReference type="ARBA" id="ARBA00000085"/>
    </source>
</evidence>
<evidence type="ECO:0000256" key="3">
    <source>
        <dbReference type="ARBA" id="ARBA00022679"/>
    </source>
</evidence>
<keyword evidence="4 9" id="KW-0418">Kinase</keyword>
<reference evidence="9 10" key="1">
    <citation type="submission" date="2020-08" db="EMBL/GenBank/DDBJ databases">
        <title>Genomic Encyclopedia of Type Strains, Phase IV (KMG-IV): sequencing the most valuable type-strain genomes for metagenomic binning, comparative biology and taxonomic classification.</title>
        <authorList>
            <person name="Goeker M."/>
        </authorList>
    </citation>
    <scope>NUCLEOTIDE SEQUENCE [LARGE SCALE GENOMIC DNA]</scope>
    <source>
        <strain evidence="9 10">DSM 7051</strain>
    </source>
</reference>
<evidence type="ECO:0000256" key="7">
    <source>
        <dbReference type="SAM" id="Phobius"/>
    </source>
</evidence>
<organism evidence="9 10">
    <name type="scientific">Aminobacter aganoensis</name>
    <dbReference type="NCBI Taxonomy" id="83264"/>
    <lineage>
        <taxon>Bacteria</taxon>
        <taxon>Pseudomonadati</taxon>
        <taxon>Pseudomonadota</taxon>
        <taxon>Alphaproteobacteria</taxon>
        <taxon>Hyphomicrobiales</taxon>
        <taxon>Phyllobacteriaceae</taxon>
        <taxon>Aminobacter</taxon>
    </lineage>
</organism>
<name>A0A7X0KM66_9HYPH</name>